<dbReference type="InterPro" id="IPR017560">
    <property type="entry name" value="Cyt_c_biogenesis_CcmI"/>
</dbReference>
<dbReference type="OrthoDB" id="9776053at2"/>
<evidence type="ECO:0000313" key="7">
    <source>
        <dbReference type="EMBL" id="AHF00297.1"/>
    </source>
</evidence>
<feature type="region of interest" description="Disordered" evidence="5">
    <location>
        <begin position="127"/>
        <end position="146"/>
    </location>
</feature>
<dbReference type="NCBIfam" id="TIGR03142">
    <property type="entry name" value="cytochro_ccmI"/>
    <property type="match status" value="1"/>
</dbReference>
<dbReference type="EMBL" id="CP007029">
    <property type="protein sequence ID" value="AHF00297.1"/>
    <property type="molecule type" value="Genomic_DNA"/>
</dbReference>
<dbReference type="GO" id="GO:0030313">
    <property type="term" value="C:cell envelope"/>
    <property type="evidence" value="ECO:0007669"/>
    <property type="project" value="UniProtKB-SubCell"/>
</dbReference>
<evidence type="ECO:0000256" key="2">
    <source>
        <dbReference type="ARBA" id="ARBA00022737"/>
    </source>
</evidence>
<keyword evidence="4" id="KW-0802">TPR repeat</keyword>
<sequence>MTLFWILAIALLAVSLLFVFVPLWRSRAAAGAAAGSTGKSASGTGLSIYRSQLAELEADRQAGALSDAQYQAAKVDLQRGLLEMSESAAGSGRTPSRSWRWAAGGGALVLVPVLAVGIYQGFGGGPLAFDPPRQPDPSEPVAEGTNDPEAIIEALRERLDENPDDPIAWALLGRVYHAMGLTRRAAQAYASSIEHGGNHDADILVDYADVLGTIQNGNLEGRPRELVRRALDIEPDHSTGLWLAGTAAFRAGDYAEAREYWQRLARGLPVGSQNRAIIRANLDEVEARIAQAGGSGS</sequence>
<dbReference type="STRING" id="713585.THITH_16155"/>
<name>W0DPB4_9GAMM</name>
<accession>W0DPB4</accession>
<dbReference type="AlphaFoldDB" id="W0DPB4"/>
<dbReference type="InterPro" id="IPR056413">
    <property type="entry name" value="TPR_CcmH_CycH"/>
</dbReference>
<keyword evidence="8" id="KW-1185">Reference proteome</keyword>
<dbReference type="InterPro" id="IPR011990">
    <property type="entry name" value="TPR-like_helical_dom_sf"/>
</dbReference>
<protein>
    <recommendedName>
        <fullName evidence="6">Cytochrome c-type biogenesis protein H TPR domain-containing protein</fullName>
    </recommendedName>
</protein>
<organism evidence="7 8">
    <name type="scientific">Thioalkalivibrio paradoxus ARh 1</name>
    <dbReference type="NCBI Taxonomy" id="713585"/>
    <lineage>
        <taxon>Bacteria</taxon>
        <taxon>Pseudomonadati</taxon>
        <taxon>Pseudomonadota</taxon>
        <taxon>Gammaproteobacteria</taxon>
        <taxon>Chromatiales</taxon>
        <taxon>Ectothiorhodospiraceae</taxon>
        <taxon>Thioalkalivibrio</taxon>
    </lineage>
</organism>
<gene>
    <name evidence="7" type="ORF">THITH_16155</name>
</gene>
<comment type="subcellular location">
    <subcellularLocation>
        <location evidence="1">Cell envelope</location>
    </subcellularLocation>
</comment>
<feature type="domain" description="Cytochrome c-type biogenesis protein H TPR" evidence="6">
    <location>
        <begin position="150"/>
        <end position="272"/>
    </location>
</feature>
<dbReference type="Gene3D" id="1.25.40.10">
    <property type="entry name" value="Tetratricopeptide repeat domain"/>
    <property type="match status" value="1"/>
</dbReference>
<dbReference type="GO" id="GO:0005886">
    <property type="term" value="C:plasma membrane"/>
    <property type="evidence" value="ECO:0007669"/>
    <property type="project" value="TreeGrafter"/>
</dbReference>
<evidence type="ECO:0000256" key="4">
    <source>
        <dbReference type="ARBA" id="ARBA00022803"/>
    </source>
</evidence>
<keyword evidence="2" id="KW-0677">Repeat</keyword>
<dbReference type="RefSeq" id="WP_006746859.1">
    <property type="nucleotide sequence ID" value="NZ_CP007029.1"/>
</dbReference>
<dbReference type="PANTHER" id="PTHR47870">
    <property type="entry name" value="CYTOCHROME C-TYPE BIOGENESIS PROTEIN CCMH"/>
    <property type="match status" value="1"/>
</dbReference>
<evidence type="ECO:0000313" key="8">
    <source>
        <dbReference type="Proteomes" id="UP000005289"/>
    </source>
</evidence>
<dbReference type="PANTHER" id="PTHR47870:SF1">
    <property type="entry name" value="CYTOCHROME C-TYPE BIOGENESIS PROTEIN CCMH"/>
    <property type="match status" value="1"/>
</dbReference>
<dbReference type="Pfam" id="PF23914">
    <property type="entry name" value="TPR_CcmH_CycH"/>
    <property type="match status" value="1"/>
</dbReference>
<evidence type="ECO:0000259" key="6">
    <source>
        <dbReference type="Pfam" id="PF23914"/>
    </source>
</evidence>
<dbReference type="Proteomes" id="UP000005289">
    <property type="component" value="Chromosome"/>
</dbReference>
<reference evidence="7 8" key="1">
    <citation type="submission" date="2013-12" db="EMBL/GenBank/DDBJ databases">
        <authorList>
            <consortium name="DOE Joint Genome Institute"/>
            <person name="Muyzer G."/>
            <person name="Huntemann M."/>
            <person name="Han J."/>
            <person name="Chen A."/>
            <person name="Kyrpides N."/>
            <person name="Mavromatis K."/>
            <person name="Markowitz V."/>
            <person name="Palaniappan K."/>
            <person name="Ivanova N."/>
            <person name="Schaumberg A."/>
            <person name="Pati A."/>
            <person name="Liolios K."/>
            <person name="Nordberg H.P."/>
            <person name="Cantor M.N."/>
            <person name="Hua S.X."/>
            <person name="Woyke T."/>
        </authorList>
    </citation>
    <scope>NUCLEOTIDE SEQUENCE [LARGE SCALE GENOMIC DNA]</scope>
    <source>
        <strain evidence="7 8">ARh 1</strain>
    </source>
</reference>
<dbReference type="GO" id="GO:0017004">
    <property type="term" value="P:cytochrome complex assembly"/>
    <property type="evidence" value="ECO:0007669"/>
    <property type="project" value="UniProtKB-KW"/>
</dbReference>
<evidence type="ECO:0000256" key="5">
    <source>
        <dbReference type="SAM" id="MobiDB-lite"/>
    </source>
</evidence>
<evidence type="ECO:0000256" key="1">
    <source>
        <dbReference type="ARBA" id="ARBA00004196"/>
    </source>
</evidence>
<dbReference type="HOGENOM" id="CLU_036074_2_0_6"/>
<evidence type="ECO:0000256" key="3">
    <source>
        <dbReference type="ARBA" id="ARBA00022748"/>
    </source>
</evidence>
<keyword evidence="3" id="KW-0201">Cytochrome c-type biogenesis</keyword>
<dbReference type="KEGG" id="tti:THITH_16155"/>
<dbReference type="SUPFAM" id="SSF48452">
    <property type="entry name" value="TPR-like"/>
    <property type="match status" value="1"/>
</dbReference>
<proteinExistence type="predicted"/>
<dbReference type="InterPro" id="IPR051263">
    <property type="entry name" value="C-type_cytochrome_biogenesis"/>
</dbReference>